<evidence type="ECO:0000313" key="12">
    <source>
        <dbReference type="EMBL" id="ODQ73692.1"/>
    </source>
</evidence>
<comment type="similarity">
    <text evidence="2 9">Belongs to the HEATR1/UTP10 family.</text>
</comment>
<reference evidence="12 13" key="1">
    <citation type="journal article" date="2016" name="Proc. Natl. Acad. Sci. U.S.A.">
        <title>Comparative genomics of biotechnologically important yeasts.</title>
        <authorList>
            <person name="Riley R."/>
            <person name="Haridas S."/>
            <person name="Wolfe K.H."/>
            <person name="Lopes M.R."/>
            <person name="Hittinger C.T."/>
            <person name="Goeker M."/>
            <person name="Salamov A.A."/>
            <person name="Wisecaver J.H."/>
            <person name="Long T.M."/>
            <person name="Calvey C.H."/>
            <person name="Aerts A.L."/>
            <person name="Barry K.W."/>
            <person name="Choi C."/>
            <person name="Clum A."/>
            <person name="Coughlan A.Y."/>
            <person name="Deshpande S."/>
            <person name="Douglass A.P."/>
            <person name="Hanson S.J."/>
            <person name="Klenk H.-P."/>
            <person name="LaButti K.M."/>
            <person name="Lapidus A."/>
            <person name="Lindquist E.A."/>
            <person name="Lipzen A.M."/>
            <person name="Meier-Kolthoff J.P."/>
            <person name="Ohm R.A."/>
            <person name="Otillar R.P."/>
            <person name="Pangilinan J.L."/>
            <person name="Peng Y."/>
            <person name="Rokas A."/>
            <person name="Rosa C.A."/>
            <person name="Scheuner C."/>
            <person name="Sibirny A.A."/>
            <person name="Slot J.C."/>
            <person name="Stielow J.B."/>
            <person name="Sun H."/>
            <person name="Kurtzman C.P."/>
            <person name="Blackwell M."/>
            <person name="Grigoriev I.V."/>
            <person name="Jeffries T.W."/>
        </authorList>
    </citation>
    <scope>NUCLEOTIDE SEQUENCE [LARGE SCALE GENOMIC DNA]</scope>
    <source>
        <strain evidence="12 13">NRRL Y-11557</strain>
    </source>
</reference>
<dbReference type="OrthoDB" id="31183at2759"/>
<evidence type="ECO:0000256" key="5">
    <source>
        <dbReference type="ARBA" id="ARBA00022552"/>
    </source>
</evidence>
<dbReference type="InterPro" id="IPR022125">
    <property type="entry name" value="U3snoRNP10_N"/>
</dbReference>
<evidence type="ECO:0000256" key="6">
    <source>
        <dbReference type="ARBA" id="ARBA00023242"/>
    </source>
</evidence>
<keyword evidence="5 9" id="KW-0698">rRNA processing</keyword>
<dbReference type="STRING" id="675824.A0A1E3Q966"/>
<dbReference type="InterPro" id="IPR011989">
    <property type="entry name" value="ARM-like"/>
</dbReference>
<evidence type="ECO:0000313" key="13">
    <source>
        <dbReference type="Proteomes" id="UP000094385"/>
    </source>
</evidence>
<evidence type="ECO:0000259" key="11">
    <source>
        <dbReference type="SMART" id="SM01036"/>
    </source>
</evidence>
<dbReference type="Gene3D" id="1.25.10.10">
    <property type="entry name" value="Leucine-rich Repeat Variant"/>
    <property type="match status" value="1"/>
</dbReference>
<keyword evidence="4 9" id="KW-0690">Ribosome biogenesis</keyword>
<evidence type="ECO:0000256" key="2">
    <source>
        <dbReference type="ARBA" id="ARBA00010559"/>
    </source>
</evidence>
<dbReference type="SMART" id="SM01036">
    <property type="entry name" value="BP28CT"/>
    <property type="match status" value="1"/>
</dbReference>
<dbReference type="SUPFAM" id="SSF48371">
    <property type="entry name" value="ARM repeat"/>
    <property type="match status" value="2"/>
</dbReference>
<keyword evidence="7 9" id="KW-0687">Ribonucleoprotein</keyword>
<keyword evidence="13" id="KW-1185">Reference proteome</keyword>
<keyword evidence="6 9" id="KW-0539">Nucleus</keyword>
<evidence type="ECO:0000256" key="4">
    <source>
        <dbReference type="ARBA" id="ARBA00022517"/>
    </source>
</evidence>
<dbReference type="PANTHER" id="PTHR13457">
    <property type="entry name" value="BAP28"/>
    <property type="match status" value="1"/>
</dbReference>
<dbReference type="GO" id="GO:0032040">
    <property type="term" value="C:small-subunit processome"/>
    <property type="evidence" value="ECO:0007669"/>
    <property type="project" value="TreeGrafter"/>
</dbReference>
<dbReference type="GO" id="GO:0030515">
    <property type="term" value="F:snoRNA binding"/>
    <property type="evidence" value="ECO:0007669"/>
    <property type="project" value="TreeGrafter"/>
</dbReference>
<comment type="subcellular location">
    <subcellularLocation>
        <location evidence="1 9">Nucleus</location>
        <location evidence="1 9">Nucleolus</location>
    </subcellularLocation>
</comment>
<name>A0A1E3Q966_LIPST</name>
<evidence type="ECO:0000256" key="7">
    <source>
        <dbReference type="ARBA" id="ARBA00023274"/>
    </source>
</evidence>
<gene>
    <name evidence="12" type="ORF">LIPSTDRAFT_2913</name>
</gene>
<evidence type="ECO:0000256" key="8">
    <source>
        <dbReference type="PROSITE-ProRule" id="PRU00103"/>
    </source>
</evidence>
<dbReference type="Pfam" id="PF23243">
    <property type="entry name" value="HEAT_HEATR1"/>
    <property type="match status" value="1"/>
</dbReference>
<dbReference type="Pfam" id="PF12397">
    <property type="entry name" value="U3snoRNP10"/>
    <property type="match status" value="1"/>
</dbReference>
<sequence>MASSLGRQLSLIKAKAVTASTLDRKKRQKSHAVSLIYGPKDAITQDLDSIYLAALKGLQDLESIDHRFRTYEKSLFSETSISIDRYVQTPEQNAALDRAVESFLALLGPRVLLQPAIQALEWLVRRFKINELNAEIFLLTFLPYYSHPIFSRVLDTISLPLPPLFSFLSNSKTTATTPPRNLLTRALSRDAELFSLISEHIINHINTHREYHALLSFWTSATISAILSMKEAKIFEETIAERTLPHLSTVITARKSPEAQTAAYMIVVVLVSQCRLGNDILDALAKGIALNWTTKSSKTGLAALTQTLQFYDLPDGKYMPLDNGVWKAIEKIESLSQDLAEIKKKVKIDKFIVAYILAILEYDPSNFELVFNLLAEQSLSVSQKSAVAHAILKIAHSSDASAETQNALGETLNKCLGDSALQDVFFDAMQQLNMDVDEMELKLKTTLQPAKPAAQQDDSVVEISSTPKVTFEQRISTARKPQHTSFLAPTATKEFDALAETYLQGLAEKKEVLSLLIKNENLFPSESGLALSFLLRMWTGSYPVLARVAALHFFGTLVQNMSETVDLQATIIYLLVALTDSSEKVRRAAAQCITVISCRYENSPKSPQIWGLESLYGAGSETDQLKWLGYKDLRALLKDHIGTRSEEAVLDRDYIKSLIGNLVDSSVAISNEKRKKEVGFKTSVLAFLCSHITGSPFFRIKYCILSMVIAAKKTPISLYVLCTPLLGTWIKRRNALIESLERERIPSAVFERTIMKVVVGSDRGGAKFLEDSIRTDVPGLSDAAGERIAELFDNWKYDTQLSVVRTLVDLALDNNAQFAALEILNQLSLSTEIFSAIMNDSKLGAQQGDEPQQPSKRRRRSSASQHQQSGAALQSIHANLRRLTLTLDLLERNQPQKHVPLLKQLFAILGELLLLKTDSSLPVQYTQQVLVDCMLPIIMTMDNSQLDPNSVRIDIIVSCIRSSTSPQVQNKFLLLVSALAKLSPELVLHSVMPIFTFMGANTVRQDDEFSAHVIQQTISQVIPALAQSTNSGDGIAFGTVELLLSFVNAFPHIPYHRRVKLFTTLVKTLGSHESLYLVLRLLGKRHWDAVARSKVSDAQGLEDFIEVYLRGFTVNERIDAARRFLSLVIDIPVDLSVANETSAYLDDVTGLTSEKLLSFKLDLLRFFRVIVSGPSLRSEIAEIFRGTAAEISHSDIDAFQASIGGCVEKLLSIIDTSEEKYQEYHTEAYDSLDVVLNLLSIQDFVTVLETLISRLDDPLTVRRGLMLIRAKFEHDSTVNDNISKNSGLKILPSVGAAISNAHIEDIELMKLGLQAIETLGSKFAAVEPDAFVGEILELVLDDRGIQCADENTAVSGLVCLSTLCTALGARLLGYLPRVVPIVLDILEKAITNGQELVGIAVFAVIDSLIKRIPTFMGSYLTKILGLVFLSASADAQDAFAEGQSIGDARTVLLENVITKIQTKPLLASLILNWDDVIARSDYAIIKLYMFTATQVIERGTRKAVMSDASKLFDFLLSAFNSRNVLGEEGKAIIDNLETEIIDFAMQVVLKLNDKVFRPLFVRATKWATEAAVGSLTERRNRLLVIYKFSERLFGSLKSIVTSYYGYIVEITADLLVGFVTGKTKFDRELWDSVIGSLIAAFSNDQTEFWQAPVRFDKIADSLLAQLALGVHSSDLLQQAIVAFAVSCSSEDHYKRINKSILNYMRDLDDEDDIMADLQDPREDSDAVVLDPKRIARTARLNAGSTASDVKITAVKTLKAIYERLGEEWLSMLPQLVPIVAELLEDDDENVETEVRNDLVPVIEGILGESLDRYLS</sequence>
<dbReference type="GO" id="GO:0030686">
    <property type="term" value="C:90S preribosome"/>
    <property type="evidence" value="ECO:0007669"/>
    <property type="project" value="TreeGrafter"/>
</dbReference>
<dbReference type="GO" id="GO:0045943">
    <property type="term" value="P:positive regulation of transcription by RNA polymerase I"/>
    <property type="evidence" value="ECO:0007669"/>
    <property type="project" value="TreeGrafter"/>
</dbReference>
<feature type="region of interest" description="Disordered" evidence="10">
    <location>
        <begin position="844"/>
        <end position="868"/>
    </location>
</feature>
<dbReference type="InterPro" id="IPR056473">
    <property type="entry name" value="HEAT_Utp10/HEAT1"/>
</dbReference>
<evidence type="ECO:0000256" key="3">
    <source>
        <dbReference type="ARBA" id="ARBA00015399"/>
    </source>
</evidence>
<dbReference type="GO" id="GO:0034455">
    <property type="term" value="C:t-UTP complex"/>
    <property type="evidence" value="ECO:0007669"/>
    <property type="project" value="TreeGrafter"/>
</dbReference>
<evidence type="ECO:0000256" key="10">
    <source>
        <dbReference type="SAM" id="MobiDB-lite"/>
    </source>
</evidence>
<comment type="subunit">
    <text evidence="9">Component of the ribosomal small subunit (SSU) processome.</text>
</comment>
<dbReference type="Pfam" id="PF08146">
    <property type="entry name" value="BP28CT"/>
    <property type="match status" value="1"/>
</dbReference>
<protein>
    <recommendedName>
        <fullName evidence="3 9">U3 small nucleolar RNA-associated protein 10</fullName>
    </recommendedName>
</protein>
<feature type="domain" description="BP28 C-terminal" evidence="11">
    <location>
        <begin position="1501"/>
        <end position="1648"/>
    </location>
</feature>
<dbReference type="EMBL" id="KV454293">
    <property type="protein sequence ID" value="ODQ73692.1"/>
    <property type="molecule type" value="Genomic_DNA"/>
</dbReference>
<comment type="function">
    <text evidence="9">Involved in nucleolar processing of pre-18S ribosomal RNA.</text>
</comment>
<proteinExistence type="inferred from homology"/>
<evidence type="ECO:0000256" key="1">
    <source>
        <dbReference type="ARBA" id="ARBA00004604"/>
    </source>
</evidence>
<dbReference type="InterPro" id="IPR021133">
    <property type="entry name" value="HEAT_type_2"/>
</dbReference>
<dbReference type="Proteomes" id="UP000094385">
    <property type="component" value="Unassembled WGS sequence"/>
</dbReference>
<dbReference type="InterPro" id="IPR016024">
    <property type="entry name" value="ARM-type_fold"/>
</dbReference>
<dbReference type="PROSITE" id="PS50077">
    <property type="entry name" value="HEAT_REPEAT"/>
    <property type="match status" value="1"/>
</dbReference>
<dbReference type="InterPro" id="IPR012954">
    <property type="entry name" value="BP28_C_dom"/>
</dbReference>
<dbReference type="PANTHER" id="PTHR13457:SF1">
    <property type="entry name" value="HEAT REPEAT-CONTAINING PROTEIN 1"/>
    <property type="match status" value="1"/>
</dbReference>
<accession>A0A1E3Q966</accession>
<evidence type="ECO:0000256" key="9">
    <source>
        <dbReference type="RuleBase" id="RU367065"/>
    </source>
</evidence>
<organism evidence="12 13">
    <name type="scientific">Lipomyces starkeyi NRRL Y-11557</name>
    <dbReference type="NCBI Taxonomy" id="675824"/>
    <lineage>
        <taxon>Eukaryota</taxon>
        <taxon>Fungi</taxon>
        <taxon>Dikarya</taxon>
        <taxon>Ascomycota</taxon>
        <taxon>Saccharomycotina</taxon>
        <taxon>Lipomycetes</taxon>
        <taxon>Lipomycetales</taxon>
        <taxon>Lipomycetaceae</taxon>
        <taxon>Lipomyces</taxon>
    </lineage>
</organism>
<dbReference type="GO" id="GO:0000462">
    <property type="term" value="P:maturation of SSU-rRNA from tricistronic rRNA transcript (SSU-rRNA, 5.8S rRNA, LSU-rRNA)"/>
    <property type="evidence" value="ECO:0007669"/>
    <property type="project" value="TreeGrafter"/>
</dbReference>
<feature type="repeat" description="HEAT" evidence="8">
    <location>
        <begin position="1775"/>
        <end position="1813"/>
    </location>
</feature>
<dbReference type="InterPro" id="IPR040191">
    <property type="entry name" value="UTP10"/>
</dbReference>